<dbReference type="Proteomes" id="UP000295748">
    <property type="component" value="Chromosome"/>
</dbReference>
<accession>A0ABX5SSI3</accession>
<evidence type="ECO:0000313" key="3">
    <source>
        <dbReference type="Proteomes" id="UP000295748"/>
    </source>
</evidence>
<feature type="domain" description="Dynamin N-terminal" evidence="1">
    <location>
        <begin position="42"/>
        <end position="162"/>
    </location>
</feature>
<reference evidence="2 3" key="1">
    <citation type="submission" date="2019-03" db="EMBL/GenBank/DDBJ databases">
        <authorList>
            <person name="Dong K."/>
        </authorList>
    </citation>
    <scope>NUCLEOTIDE SEQUENCE [LARGE SCALE GENOMIC DNA]</scope>
    <source>
        <strain evidence="3">dk512</strain>
    </source>
</reference>
<name>A0ABX5SSI3_9MICO</name>
<dbReference type="SUPFAM" id="SSF52540">
    <property type="entry name" value="P-loop containing nucleoside triphosphate hydrolases"/>
    <property type="match status" value="1"/>
</dbReference>
<dbReference type="InterPro" id="IPR027417">
    <property type="entry name" value="P-loop_NTPase"/>
</dbReference>
<dbReference type="PANTHER" id="PTHR43681">
    <property type="entry name" value="TRANSMEMBRANE GTPASE FZO"/>
    <property type="match status" value="1"/>
</dbReference>
<organism evidence="2 3">
    <name type="scientific">Microbacterium wangchenii</name>
    <dbReference type="NCBI Taxonomy" id="2541726"/>
    <lineage>
        <taxon>Bacteria</taxon>
        <taxon>Bacillati</taxon>
        <taxon>Actinomycetota</taxon>
        <taxon>Actinomycetes</taxon>
        <taxon>Micrococcales</taxon>
        <taxon>Microbacteriaceae</taxon>
        <taxon>Microbacterium</taxon>
    </lineage>
</organism>
<keyword evidence="3" id="KW-1185">Reference proteome</keyword>
<proteinExistence type="predicted"/>
<dbReference type="InterPro" id="IPR045063">
    <property type="entry name" value="Dynamin_N"/>
</dbReference>
<dbReference type="Gene3D" id="3.40.50.300">
    <property type="entry name" value="P-loop containing nucleotide triphosphate hydrolases"/>
    <property type="match status" value="1"/>
</dbReference>
<protein>
    <submittedName>
        <fullName evidence="2">GTP-binding protein</fullName>
    </submittedName>
</protein>
<gene>
    <name evidence="2" type="ORF">E4K62_03445</name>
</gene>
<dbReference type="EMBL" id="CP038266">
    <property type="protein sequence ID" value="QBR87830.1"/>
    <property type="molecule type" value="Genomic_DNA"/>
</dbReference>
<dbReference type="InterPro" id="IPR051943">
    <property type="entry name" value="TRAFAC_Dynamin-like_GTPase"/>
</dbReference>
<evidence type="ECO:0000313" key="2">
    <source>
        <dbReference type="EMBL" id="QBR87830.1"/>
    </source>
</evidence>
<sequence length="507" mass="54400">MRTSLGDVADVLDATRILYADEPGTVELLDAYARRLREPLRLAVAGIVKAGKSTLLNAIIGERIAPTDAGECTRAITWYRYAPTARITMNLVDGSAVRLPVRRTDGRLDLELGGHRAEDVAWIDVGWPSEALRSTILIDTPGIASVTRENSARSMEFLLPENSPAAADAIVYLLRHVHSSDVSFLRAFRDTAAGASSTVNAVAVLSRADEIGSGRIDSLLSAAAIADRYRRDGELRALALGVVPIAGLLAEGARTLRESEFIALRELARLDRDVRERLLLSADRFVRPTTATSLSIPVRENLLQRFGLFGVRLAAALVRGGATTSSALAERLVQQSGMVGLQQFLVDHFRARAVALKARGVLQGVEQLVRERPRPGADAVLGGIERILVRSHELRELALLADVRTAPVALSPHDIAEAERVLGGLGTSAPARLGLPETATKAERDERTLALLGHWRSLGESPLSDRYTAYLCRMVVRSIEGIASEAAARAEAAGDVVLASGPAQGGR</sequence>
<dbReference type="PANTHER" id="PTHR43681:SF1">
    <property type="entry name" value="SARCALUMENIN"/>
    <property type="match status" value="1"/>
</dbReference>
<dbReference type="Pfam" id="PF00350">
    <property type="entry name" value="Dynamin_N"/>
    <property type="match status" value="1"/>
</dbReference>
<dbReference type="RefSeq" id="WP_135063568.1">
    <property type="nucleotide sequence ID" value="NZ_CP038266.1"/>
</dbReference>
<evidence type="ECO:0000259" key="1">
    <source>
        <dbReference type="Pfam" id="PF00350"/>
    </source>
</evidence>